<protein>
    <submittedName>
        <fullName evidence="2">Uncharacterized protein</fullName>
    </submittedName>
</protein>
<feature type="region of interest" description="Disordered" evidence="1">
    <location>
        <begin position="63"/>
        <end position="82"/>
    </location>
</feature>
<gene>
    <name evidence="2" type="ORF">LCGC14_1107990</name>
</gene>
<comment type="caution">
    <text evidence="2">The sequence shown here is derived from an EMBL/GenBank/DDBJ whole genome shotgun (WGS) entry which is preliminary data.</text>
</comment>
<sequence>MVFIPRDPVSQNQFLTHDSTWANTATAGAVVHLSGDQLVSPVSGTATYPYGFLMQNVKAESSAHPTGFRLPGDLGSSDAFTG</sequence>
<evidence type="ECO:0000256" key="1">
    <source>
        <dbReference type="SAM" id="MobiDB-lite"/>
    </source>
</evidence>
<name>A0A0F9QDV7_9ZZZZ</name>
<dbReference type="AlphaFoldDB" id="A0A0F9QDV7"/>
<accession>A0A0F9QDV7</accession>
<evidence type="ECO:0000313" key="2">
    <source>
        <dbReference type="EMBL" id="KKN03413.1"/>
    </source>
</evidence>
<proteinExistence type="predicted"/>
<reference evidence="2" key="1">
    <citation type="journal article" date="2015" name="Nature">
        <title>Complex archaea that bridge the gap between prokaryotes and eukaryotes.</title>
        <authorList>
            <person name="Spang A."/>
            <person name="Saw J.H."/>
            <person name="Jorgensen S.L."/>
            <person name="Zaremba-Niedzwiedzka K."/>
            <person name="Martijn J."/>
            <person name="Lind A.E."/>
            <person name="van Eijk R."/>
            <person name="Schleper C."/>
            <person name="Guy L."/>
            <person name="Ettema T.J."/>
        </authorList>
    </citation>
    <scope>NUCLEOTIDE SEQUENCE</scope>
</reference>
<feature type="non-terminal residue" evidence="2">
    <location>
        <position position="82"/>
    </location>
</feature>
<dbReference type="EMBL" id="LAZR01005036">
    <property type="protein sequence ID" value="KKN03413.1"/>
    <property type="molecule type" value="Genomic_DNA"/>
</dbReference>
<organism evidence="2">
    <name type="scientific">marine sediment metagenome</name>
    <dbReference type="NCBI Taxonomy" id="412755"/>
    <lineage>
        <taxon>unclassified sequences</taxon>
        <taxon>metagenomes</taxon>
        <taxon>ecological metagenomes</taxon>
    </lineage>
</organism>